<evidence type="ECO:0000313" key="2">
    <source>
        <dbReference type="EMBL" id="AYM54264.1"/>
    </source>
</evidence>
<evidence type="ECO:0000259" key="1">
    <source>
        <dbReference type="PROSITE" id="PS51664"/>
    </source>
</evidence>
<protein>
    <recommendedName>
        <fullName evidence="1">YcaO domain-containing protein</fullName>
    </recommendedName>
</protein>
<dbReference type="Pfam" id="PF02624">
    <property type="entry name" value="YcaO"/>
    <property type="match status" value="1"/>
</dbReference>
<dbReference type="NCBIfam" id="TIGR00702">
    <property type="entry name" value="YcaO-type kinase domain"/>
    <property type="match status" value="2"/>
</dbReference>
<proteinExistence type="predicted"/>
<dbReference type="EMBL" id="MH908920">
    <property type="protein sequence ID" value="AYM54264.1"/>
    <property type="molecule type" value="Genomic_DNA"/>
</dbReference>
<reference evidence="2" key="1">
    <citation type="journal article" date="2018" name="J. Ind. Microbiol. Biotechnol.">
        <title>Genome mining reveals uncommon alkylpyrones as type III PKS products from myxobacteria.</title>
        <authorList>
            <person name="Hug J.J."/>
            <person name="Panter F."/>
            <person name="Krug D."/>
            <person name="Muller R."/>
        </authorList>
    </citation>
    <scope>NUCLEOTIDE SEQUENCE</scope>
    <source>
        <strain evidence="2">So ce1128</strain>
    </source>
</reference>
<accession>A0A3S5GY88</accession>
<dbReference type="PANTHER" id="PTHR37809:SF1">
    <property type="entry name" value="RIBOSOMAL PROTEIN S12 METHYLTHIOTRANSFERASE ACCESSORY FACTOR YCAO"/>
    <property type="match status" value="1"/>
</dbReference>
<name>A0A3S5GY88_SORCE</name>
<dbReference type="PROSITE" id="PS51664">
    <property type="entry name" value="YCAO"/>
    <property type="match status" value="1"/>
</dbReference>
<sequence>MRGIKIRDNVPKRVGSQRVCTAEDTYAKVRPLFQDVGITRLSDITWLDRIGIPVYNAIVPRSREDVSVYTGKGMTAVHSKVSAIMEAIERNVGLLPLQPAETASYESLASAGRKVVRPSELNLELLPHYRDDVAIHWVAGHDIVSDEPVLVPHCAVSLAPAPGAPRCYRLVTANGLASGNCIEEAICHALAEVVERDAQTFAELISSRLPHVLEMGAMGARPPAERLSALQARHPQVDMATISPEAQRMVEMFERAGVTIQLCSMTTDVGVPVMLAVTREDNGSGMSQAHAGMGACPNAEVAMLRAITECAQSRAVDIQSMREDFIPADASGPGFQVYGKRLSTVNTDVWPWVSGGKSISMTEVASHVSDDVVSDLWFMVDRLRSVGLSRVVVVDLSPPDLPVKVARVLVPGLESWGSDRSKLGPRATGAWNAAMQAATRGAA</sequence>
<feature type="domain" description="YcaO" evidence="1">
    <location>
        <begin position="71"/>
        <end position="443"/>
    </location>
</feature>
<dbReference type="InterPro" id="IPR003776">
    <property type="entry name" value="YcaO-like_dom"/>
</dbReference>
<dbReference type="AlphaFoldDB" id="A0A3S5GY88"/>
<dbReference type="Gene3D" id="3.30.1330.230">
    <property type="match status" value="2"/>
</dbReference>
<organism evidence="2">
    <name type="scientific">Sorangium cellulosum</name>
    <name type="common">Polyangium cellulosum</name>
    <dbReference type="NCBI Taxonomy" id="56"/>
    <lineage>
        <taxon>Bacteria</taxon>
        <taxon>Pseudomonadati</taxon>
        <taxon>Myxococcota</taxon>
        <taxon>Polyangia</taxon>
        <taxon>Polyangiales</taxon>
        <taxon>Polyangiaceae</taxon>
        <taxon>Sorangium</taxon>
    </lineage>
</organism>
<dbReference type="PANTHER" id="PTHR37809">
    <property type="entry name" value="RIBOSOMAL PROTEIN S12 METHYLTHIOTRANSFERASE ACCESSORY FACTOR YCAO"/>
    <property type="match status" value="1"/>
</dbReference>